<feature type="compositionally biased region" description="Basic and acidic residues" evidence="1">
    <location>
        <begin position="54"/>
        <end position="64"/>
    </location>
</feature>
<dbReference type="Proteomes" id="UP000029273">
    <property type="component" value="Unassembled WGS sequence"/>
</dbReference>
<feature type="compositionally biased region" description="Low complexity" evidence="1">
    <location>
        <begin position="71"/>
        <end position="80"/>
    </location>
</feature>
<proteinExistence type="predicted"/>
<accession>A0A1A6C1J8</accession>
<evidence type="ECO:0000313" key="3">
    <source>
        <dbReference type="Proteomes" id="UP000029273"/>
    </source>
</evidence>
<comment type="caution">
    <text evidence="2">The sequence shown here is derived from an EMBL/GenBank/DDBJ whole genome shotgun (WGS) entry which is preliminary data.</text>
</comment>
<gene>
    <name evidence="2" type="ORF">Thpro_022670</name>
</gene>
<keyword evidence="3" id="KW-1185">Reference proteome</keyword>
<feature type="region of interest" description="Disordered" evidence="1">
    <location>
        <begin position="40"/>
        <end position="112"/>
    </location>
</feature>
<reference evidence="2 3" key="1">
    <citation type="journal article" date="2014" name="Genome Announc.">
        <title>Draft Genome Sequence of the Iron-Oxidizing, Acidophilic, and Halotolerant 'Thiobacillus prosperus' Type Strain DSM 5130.</title>
        <authorList>
            <person name="Ossandon F.J."/>
            <person name="Cardenas J.P."/>
            <person name="Corbett M."/>
            <person name="Quatrini R."/>
            <person name="Holmes D.S."/>
            <person name="Watkin E."/>
        </authorList>
    </citation>
    <scope>NUCLEOTIDE SEQUENCE [LARGE SCALE GENOMIC DNA]</scope>
    <source>
        <strain evidence="2 3">DSM 5130</strain>
    </source>
</reference>
<dbReference type="EMBL" id="JQSG02000006">
    <property type="protein sequence ID" value="OBS08420.1"/>
    <property type="molecule type" value="Genomic_DNA"/>
</dbReference>
<evidence type="ECO:0000313" key="2">
    <source>
        <dbReference type="EMBL" id="OBS08420.1"/>
    </source>
</evidence>
<protein>
    <submittedName>
        <fullName evidence="2">Uncharacterized protein</fullName>
    </submittedName>
</protein>
<sequence length="112" mass="11812">MLDFCCLHDFLPIFLRCCACPAAAAARCGSKAGCAPHPHAVTPLGSGSYTRRRPTPDKPPFERGHRPRPSRSPALPASFARRCRIPSAPDDGPAAALAVDTPASYNSNAPAM</sequence>
<organism evidence="2 3">
    <name type="scientific">Acidihalobacter prosperus</name>
    <dbReference type="NCBI Taxonomy" id="160660"/>
    <lineage>
        <taxon>Bacteria</taxon>
        <taxon>Pseudomonadati</taxon>
        <taxon>Pseudomonadota</taxon>
        <taxon>Gammaproteobacteria</taxon>
        <taxon>Chromatiales</taxon>
        <taxon>Ectothiorhodospiraceae</taxon>
        <taxon>Acidihalobacter</taxon>
    </lineage>
</organism>
<dbReference type="AlphaFoldDB" id="A0A1A6C1J8"/>
<feature type="compositionally biased region" description="Polar residues" evidence="1">
    <location>
        <begin position="103"/>
        <end position="112"/>
    </location>
</feature>
<evidence type="ECO:0000256" key="1">
    <source>
        <dbReference type="SAM" id="MobiDB-lite"/>
    </source>
</evidence>
<name>A0A1A6C1J8_9GAMM</name>